<name>A0A0A8KXX2_9ZZZZ</name>
<proteinExistence type="predicted"/>
<protein>
    <submittedName>
        <fullName evidence="1">Putative hydrolase</fullName>
    </submittedName>
</protein>
<dbReference type="GO" id="GO:0016787">
    <property type="term" value="F:hydrolase activity"/>
    <property type="evidence" value="ECO:0007669"/>
    <property type="project" value="UniProtKB-KW"/>
</dbReference>
<organism evidence="1">
    <name type="scientific">wastewater metagenome</name>
    <dbReference type="NCBI Taxonomy" id="527639"/>
    <lineage>
        <taxon>unclassified sequences</taxon>
        <taxon>metagenomes</taxon>
        <taxon>ecological metagenomes</taxon>
    </lineage>
</organism>
<dbReference type="EMBL" id="HG796240">
    <property type="protein sequence ID" value="CDL65419.1"/>
    <property type="molecule type" value="Genomic_DNA"/>
</dbReference>
<dbReference type="InterPro" id="IPR036412">
    <property type="entry name" value="HAD-like_sf"/>
</dbReference>
<gene>
    <name evidence="1" type="ORF">WWTP_pFosmid_7D_0001</name>
</gene>
<accession>A0A0A8KXX2</accession>
<reference evidence="1" key="1">
    <citation type="journal article" date="2015" name="Res. Microbiol.">
        <title>New FeFe-hydrogenase genes identified in a metagenomic fosmid library from a municipal wastewater treatment plant as revealed by high-throughput sequencing.</title>
        <authorList>
            <person name="Tomazetto G."/>
            <person name="Wibberg D."/>
            <person name="Schluter A."/>
            <person name="Oliveira V.M."/>
        </authorList>
    </citation>
    <scope>NUCLEOTIDE SEQUENCE</scope>
    <source>
        <plasmid evidence="1">fosmid 7D</plasmid>
    </source>
</reference>
<evidence type="ECO:0000313" key="1">
    <source>
        <dbReference type="EMBL" id="CDL65419.1"/>
    </source>
</evidence>
<sequence length="78" mass="9010">MKIKAVAFDFDGTLYPERSLYIRSAALALRNPRFLWAYQKARSQLRVAKPASIPVNLQYDSYAQCNISMQGARKWRVV</sequence>
<dbReference type="AlphaFoldDB" id="A0A0A8KXX2"/>
<keyword evidence="1" id="KW-0614">Plasmid</keyword>
<geneLocation type="plasmid" evidence="1">
    <name>fosmid 7D</name>
</geneLocation>
<dbReference type="SUPFAM" id="SSF56784">
    <property type="entry name" value="HAD-like"/>
    <property type="match status" value="1"/>
</dbReference>
<keyword evidence="1" id="KW-0378">Hydrolase</keyword>